<evidence type="ECO:0000313" key="8">
    <source>
        <dbReference type="EMBL" id="MDY7219629.1"/>
    </source>
</evidence>
<sequence length="125" mass="13848">MSPHTTPTPASTVNADEIDLFELIQSLWQEKVLVVIMTAIFTVLALAYALLATPIYQTQATLVPPPAYAIQGYNEGRMEAFRNTGVKELTVGNVYGVFKTHLNSLQLRNRFFDEVYVPSLKGIAS</sequence>
<comment type="caution">
    <text evidence="8">The sequence shown here is derived from an EMBL/GenBank/DDBJ whole genome shotgun (WGS) entry which is preliminary data.</text>
</comment>
<gene>
    <name evidence="8" type="ORF">TOI97_08650</name>
</gene>
<accession>A0ABU5GRY5</accession>
<organism evidence="8 9">
    <name type="scientific">Denitrificimonas halotolerans</name>
    <dbReference type="NCBI Taxonomy" id="3098930"/>
    <lineage>
        <taxon>Bacteria</taxon>
        <taxon>Pseudomonadati</taxon>
        <taxon>Pseudomonadota</taxon>
        <taxon>Gammaproteobacteria</taxon>
        <taxon>Pseudomonadales</taxon>
        <taxon>Pseudomonadaceae</taxon>
        <taxon>Denitrificimonas</taxon>
    </lineage>
</organism>
<evidence type="ECO:0000256" key="6">
    <source>
        <dbReference type="SAM" id="Phobius"/>
    </source>
</evidence>
<evidence type="ECO:0000256" key="2">
    <source>
        <dbReference type="ARBA" id="ARBA00022475"/>
    </source>
</evidence>
<dbReference type="SUPFAM" id="SSF160355">
    <property type="entry name" value="Bacterial polysaccharide co-polymerase-like"/>
    <property type="match status" value="1"/>
</dbReference>
<dbReference type="Pfam" id="PF02706">
    <property type="entry name" value="Wzz"/>
    <property type="match status" value="1"/>
</dbReference>
<evidence type="ECO:0000313" key="9">
    <source>
        <dbReference type="Proteomes" id="UP001294570"/>
    </source>
</evidence>
<feature type="domain" description="Polysaccharide chain length determinant N-terminal" evidence="7">
    <location>
        <begin position="16"/>
        <end position="114"/>
    </location>
</feature>
<keyword evidence="3 6" id="KW-0812">Transmembrane</keyword>
<feature type="transmembrane region" description="Helical" evidence="6">
    <location>
        <begin position="32"/>
        <end position="51"/>
    </location>
</feature>
<dbReference type="Proteomes" id="UP001294570">
    <property type="component" value="Unassembled WGS sequence"/>
</dbReference>
<dbReference type="InterPro" id="IPR003856">
    <property type="entry name" value="LPS_length_determ_N"/>
</dbReference>
<proteinExistence type="predicted"/>
<evidence type="ECO:0000256" key="3">
    <source>
        <dbReference type="ARBA" id="ARBA00022692"/>
    </source>
</evidence>
<dbReference type="InterPro" id="IPR050445">
    <property type="entry name" value="Bact_polysacc_biosynth/exp"/>
</dbReference>
<evidence type="ECO:0000256" key="1">
    <source>
        <dbReference type="ARBA" id="ARBA00004651"/>
    </source>
</evidence>
<dbReference type="EMBL" id="JAXIVU010000011">
    <property type="protein sequence ID" value="MDY7219629.1"/>
    <property type="molecule type" value="Genomic_DNA"/>
</dbReference>
<keyword evidence="9" id="KW-1185">Reference proteome</keyword>
<dbReference type="RefSeq" id="WP_321553721.1">
    <property type="nucleotide sequence ID" value="NZ_JAXIVU010000011.1"/>
</dbReference>
<dbReference type="PANTHER" id="PTHR32309:SF13">
    <property type="entry name" value="FERRIC ENTEROBACTIN TRANSPORT PROTEIN FEPE"/>
    <property type="match status" value="1"/>
</dbReference>
<keyword evidence="2" id="KW-1003">Cell membrane</keyword>
<reference evidence="8 9" key="1">
    <citation type="submission" date="2023-12" db="EMBL/GenBank/DDBJ databases">
        <title>Denitrificimonas halotolerans sp. nov.,a novel species isolated from landfill leachate.</title>
        <authorList>
            <person name="Wang S."/>
        </authorList>
    </citation>
    <scope>NUCLEOTIDE SEQUENCE [LARGE SCALE GENOMIC DNA]</scope>
    <source>
        <strain evidence="8 9">JX-1</strain>
    </source>
</reference>
<keyword evidence="4 6" id="KW-1133">Transmembrane helix</keyword>
<evidence type="ECO:0000259" key="7">
    <source>
        <dbReference type="Pfam" id="PF02706"/>
    </source>
</evidence>
<protein>
    <submittedName>
        <fullName evidence="8">Wzz/FepE/Etk N-terminal domain-containing protein</fullName>
    </submittedName>
</protein>
<evidence type="ECO:0000256" key="5">
    <source>
        <dbReference type="ARBA" id="ARBA00023136"/>
    </source>
</evidence>
<evidence type="ECO:0000256" key="4">
    <source>
        <dbReference type="ARBA" id="ARBA00022989"/>
    </source>
</evidence>
<dbReference type="PANTHER" id="PTHR32309">
    <property type="entry name" value="TYROSINE-PROTEIN KINASE"/>
    <property type="match status" value="1"/>
</dbReference>
<keyword evidence="5 6" id="KW-0472">Membrane</keyword>
<comment type="subcellular location">
    <subcellularLocation>
        <location evidence="1">Cell membrane</location>
        <topology evidence="1">Multi-pass membrane protein</topology>
    </subcellularLocation>
</comment>
<name>A0ABU5GRY5_9GAMM</name>